<evidence type="ECO:0000313" key="9">
    <source>
        <dbReference type="EMBL" id="KAK7509717.1"/>
    </source>
</evidence>
<dbReference type="Gene3D" id="3.30.160.60">
    <property type="entry name" value="Classic Zinc Finger"/>
    <property type="match status" value="1"/>
</dbReference>
<evidence type="ECO:0000313" key="10">
    <source>
        <dbReference type="Proteomes" id="UP001363622"/>
    </source>
</evidence>
<dbReference type="Pfam" id="PF01715">
    <property type="entry name" value="IPPT"/>
    <property type="match status" value="1"/>
</dbReference>
<evidence type="ECO:0000256" key="5">
    <source>
        <dbReference type="PIRNR" id="PIRNR039110"/>
    </source>
</evidence>
<dbReference type="EC" id="2.5.1.75" evidence="5 6"/>
<dbReference type="InterPro" id="IPR036236">
    <property type="entry name" value="Znf_C2H2_sf"/>
</dbReference>
<name>A0ABR1KAP7_9PEZI</name>
<dbReference type="InterPro" id="IPR018022">
    <property type="entry name" value="IPT"/>
</dbReference>
<comment type="similarity">
    <text evidence="1 5 7">Belongs to the IPP transferase family.</text>
</comment>
<keyword evidence="3 5" id="KW-0547">Nucleotide-binding</keyword>
<reference evidence="9 10" key="1">
    <citation type="submission" date="2024-04" db="EMBL/GenBank/DDBJ databases">
        <title>Phyllosticta paracitricarpa is synonymous to the EU quarantine fungus P. citricarpa based on phylogenomic analyses.</title>
        <authorList>
            <consortium name="Lawrence Berkeley National Laboratory"/>
            <person name="Van Ingen-Buijs V.A."/>
            <person name="Van Westerhoven A.C."/>
            <person name="Haridas S."/>
            <person name="Skiadas P."/>
            <person name="Martin F."/>
            <person name="Groenewald J.Z."/>
            <person name="Crous P.W."/>
            <person name="Seidl M.F."/>
        </authorList>
    </citation>
    <scope>NUCLEOTIDE SEQUENCE [LARGE SCALE GENOMIC DNA]</scope>
    <source>
        <strain evidence="9 10">CBS 123371</strain>
    </source>
</reference>
<feature type="region of interest" description="Disordered" evidence="8">
    <location>
        <begin position="188"/>
        <end position="212"/>
    </location>
</feature>
<dbReference type="InterPro" id="IPR027417">
    <property type="entry name" value="P-loop_NTPase"/>
</dbReference>
<evidence type="ECO:0000256" key="8">
    <source>
        <dbReference type="SAM" id="MobiDB-lite"/>
    </source>
</evidence>
<feature type="compositionally biased region" description="Basic and acidic residues" evidence="8">
    <location>
        <begin position="446"/>
        <end position="458"/>
    </location>
</feature>
<comment type="function">
    <text evidence="5">Catalyzes the transfer of a dimethylallyl group onto the adenine at position 37.</text>
</comment>
<accession>A0ABR1KAP7</accession>
<organism evidence="9 10">
    <name type="scientific">Phyllosticta citriasiana</name>
    <dbReference type="NCBI Taxonomy" id="595635"/>
    <lineage>
        <taxon>Eukaryota</taxon>
        <taxon>Fungi</taxon>
        <taxon>Dikarya</taxon>
        <taxon>Ascomycota</taxon>
        <taxon>Pezizomycotina</taxon>
        <taxon>Dothideomycetes</taxon>
        <taxon>Dothideomycetes incertae sedis</taxon>
        <taxon>Botryosphaeriales</taxon>
        <taxon>Phyllostictaceae</taxon>
        <taxon>Phyllosticta</taxon>
    </lineage>
</organism>
<evidence type="ECO:0000256" key="7">
    <source>
        <dbReference type="RuleBase" id="RU003785"/>
    </source>
</evidence>
<evidence type="ECO:0000256" key="6">
    <source>
        <dbReference type="RuleBase" id="RU003783"/>
    </source>
</evidence>
<keyword evidence="5" id="KW-0963">Cytoplasm</keyword>
<dbReference type="Gene3D" id="1.10.20.140">
    <property type="match status" value="1"/>
</dbReference>
<comment type="catalytic activity">
    <reaction evidence="5 6">
        <text>adenosine(37) in tRNA + dimethylallyl diphosphate = N(6)-dimethylallyladenosine(37) in tRNA + diphosphate</text>
        <dbReference type="Rhea" id="RHEA:26482"/>
        <dbReference type="Rhea" id="RHEA-COMP:10162"/>
        <dbReference type="Rhea" id="RHEA-COMP:10375"/>
        <dbReference type="ChEBI" id="CHEBI:33019"/>
        <dbReference type="ChEBI" id="CHEBI:57623"/>
        <dbReference type="ChEBI" id="CHEBI:74411"/>
        <dbReference type="ChEBI" id="CHEBI:74415"/>
        <dbReference type="EC" id="2.5.1.75"/>
    </reaction>
</comment>
<sequence length="473" mass="53954">MARTPPQNPLIAVIGATGTGKSQLAVELARRFNGEVINADAMQLYHGLPIITNKITHEEMKGIPHHLLGSIGFDQDTWTVVEYVKKAMSVIDKIRGRGRLPILVGGTNYYIRSLLFRESLIEDIDVSGTEDGSDGESKEFPILDEPTEVLVAKLRELDPVMADRWHPRDRRKIRRSLQICLRTGRPASQMYEEQHARRQTSNAVNEDQAASASGPSDLVRFPALLFWVHAAQDVLRARLDSRVDKMLEKGLLEEVEELHEFQKQRENIDLTRGIWVSIGYKELLPYLRARGAGLASEDWLEKSKAKAIEQIKAGTRQYAKRQIKFIRIQLLNALKDTRLSNNMFVLDGTDVSQFADNVERPALHIAEQFLNGDTLPDAMVLSEAAKEMLTPKRDYVLSERRDLWVKRECEMCNVIVIGDEDWKKHVKGRMHRIKEKKRKKAGARPHRQDTDGSIRRDSGPPQDVLEFKLSDDW</sequence>
<dbReference type="InterPro" id="IPR039657">
    <property type="entry name" value="Dimethylallyltransferase"/>
</dbReference>
<keyword evidence="5 6" id="KW-0819">tRNA processing</keyword>
<protein>
    <recommendedName>
        <fullName evidence="5 6">tRNA dimethylallyltransferase</fullName>
        <ecNumber evidence="5 6">2.5.1.75</ecNumber>
    </recommendedName>
</protein>
<evidence type="ECO:0000256" key="3">
    <source>
        <dbReference type="ARBA" id="ARBA00022741"/>
    </source>
</evidence>
<evidence type="ECO:0000256" key="2">
    <source>
        <dbReference type="ARBA" id="ARBA00022679"/>
    </source>
</evidence>
<dbReference type="SUPFAM" id="SSF52540">
    <property type="entry name" value="P-loop containing nucleoside triphosphate hydrolases"/>
    <property type="match status" value="2"/>
</dbReference>
<keyword evidence="2 5" id="KW-0808">Transferase</keyword>
<gene>
    <name evidence="9" type="ORF">IWZ03DRAFT_433961</name>
</gene>
<dbReference type="PANTHER" id="PTHR11088:SF89">
    <property type="entry name" value="TRNA DIMETHYLALLYLTRANSFERASE"/>
    <property type="match status" value="1"/>
</dbReference>
<feature type="compositionally biased region" description="Polar residues" evidence="8">
    <location>
        <begin position="199"/>
        <end position="212"/>
    </location>
</feature>
<dbReference type="EMBL" id="JBBPHU010000016">
    <property type="protein sequence ID" value="KAK7509717.1"/>
    <property type="molecule type" value="Genomic_DNA"/>
</dbReference>
<dbReference type="HAMAP" id="MF_00185">
    <property type="entry name" value="IPP_trans"/>
    <property type="match status" value="1"/>
</dbReference>
<proteinExistence type="inferred from homology"/>
<feature type="region of interest" description="Disordered" evidence="8">
    <location>
        <begin position="430"/>
        <end position="473"/>
    </location>
</feature>
<dbReference type="SUPFAM" id="SSF57667">
    <property type="entry name" value="beta-beta-alpha zinc fingers"/>
    <property type="match status" value="1"/>
</dbReference>
<evidence type="ECO:0000256" key="1">
    <source>
        <dbReference type="ARBA" id="ARBA00005842"/>
    </source>
</evidence>
<dbReference type="Gene3D" id="3.40.50.300">
    <property type="entry name" value="P-loop containing nucleotide triphosphate hydrolases"/>
    <property type="match status" value="1"/>
</dbReference>
<keyword evidence="4 5" id="KW-0067">ATP-binding</keyword>
<dbReference type="PIRSF" id="PIRSF039110">
    <property type="entry name" value="IPP_transferase"/>
    <property type="match status" value="1"/>
</dbReference>
<comment type="caution">
    <text evidence="9">The sequence shown here is derived from an EMBL/GenBank/DDBJ whole genome shotgun (WGS) entry which is preliminary data.</text>
</comment>
<keyword evidence="10" id="KW-1185">Reference proteome</keyword>
<dbReference type="InterPro" id="IPR030666">
    <property type="entry name" value="IPP_transferase_euk"/>
</dbReference>
<dbReference type="PANTHER" id="PTHR11088">
    <property type="entry name" value="TRNA DIMETHYLALLYLTRANSFERASE"/>
    <property type="match status" value="1"/>
</dbReference>
<dbReference type="NCBIfam" id="TIGR00174">
    <property type="entry name" value="miaA"/>
    <property type="match status" value="1"/>
</dbReference>
<evidence type="ECO:0000256" key="4">
    <source>
        <dbReference type="ARBA" id="ARBA00022840"/>
    </source>
</evidence>
<dbReference type="Proteomes" id="UP001363622">
    <property type="component" value="Unassembled WGS sequence"/>
</dbReference>
<feature type="compositionally biased region" description="Basic residues" evidence="8">
    <location>
        <begin position="430"/>
        <end position="445"/>
    </location>
</feature>